<accession>A0A2S8BEW6</accession>
<evidence type="ECO:0000313" key="2">
    <source>
        <dbReference type="Proteomes" id="UP000238296"/>
    </source>
</evidence>
<dbReference type="InterPro" id="IPR017853">
    <property type="entry name" value="GH"/>
</dbReference>
<evidence type="ECO:0008006" key="3">
    <source>
        <dbReference type="Google" id="ProtNLM"/>
    </source>
</evidence>
<sequence length="272" mass="28438">MTLYYPDVSNNNWGSTQAAIGFLEQLVPQGFSAVCHKVSQGSGYRDPYWPAVRDWCAANDLLCIGYHYVDTSNPASQAQCWNANGGGKFAMLDVEDGSGDINNYWAVVNAFNAAGIQIVLSYLPHWYWQNIGSPDLTGVPGLVSSAYPGGNGYASSLYVNGGGDDGSGWNGYGGATPVAWQFTDRANIAGINVDCNAFKGTAAELAALFTGGTVVAPQPTDPTLAVAQDNQVQLRGPGLAGWPQLGGHTVVDALAAIGQKLGIEGFAPPEGN</sequence>
<protein>
    <recommendedName>
        <fullName evidence="3">Lysozyme</fullName>
    </recommendedName>
</protein>
<dbReference type="AlphaFoldDB" id="A0A2S8BEW6"/>
<name>A0A2S8BEW6_9MYCO</name>
<evidence type="ECO:0000313" key="1">
    <source>
        <dbReference type="EMBL" id="PQM45204.1"/>
    </source>
</evidence>
<dbReference type="SUPFAM" id="SSF51445">
    <property type="entry name" value="(Trans)glycosidases"/>
    <property type="match status" value="1"/>
</dbReference>
<comment type="caution">
    <text evidence="1">The sequence shown here is derived from an EMBL/GenBank/DDBJ whole genome shotgun (WGS) entry which is preliminary data.</text>
</comment>
<dbReference type="Gene3D" id="3.20.20.80">
    <property type="entry name" value="Glycosidases"/>
    <property type="match status" value="1"/>
</dbReference>
<gene>
    <name evidence="1" type="ORF">C1Y40_04630</name>
</gene>
<dbReference type="EMBL" id="PPEA01000660">
    <property type="protein sequence ID" value="PQM45204.1"/>
    <property type="molecule type" value="Genomic_DNA"/>
</dbReference>
<reference evidence="1 2" key="1">
    <citation type="journal article" date="2017" name="Int. J. Syst. Evol. Microbiol.">
        <title>Mycobacterium talmoniae sp. nov., a slowly growing mycobacterium isolated from human respiratory samples.</title>
        <authorList>
            <person name="Davidson R.M."/>
            <person name="DeGroote M.A."/>
            <person name="Marola J.L."/>
            <person name="Buss S."/>
            <person name="Jones V."/>
            <person name="McNeil M.R."/>
            <person name="Freifeld A.G."/>
            <person name="Elaine Epperson L."/>
            <person name="Hasan N.A."/>
            <person name="Jackson M."/>
            <person name="Iwen P.C."/>
            <person name="Salfinger M."/>
            <person name="Strong M."/>
        </authorList>
    </citation>
    <scope>NUCLEOTIDE SEQUENCE [LARGE SCALE GENOMIC DNA]</scope>
    <source>
        <strain evidence="1 2">ATCC BAA-2683</strain>
    </source>
</reference>
<dbReference type="Proteomes" id="UP000238296">
    <property type="component" value="Unassembled WGS sequence"/>
</dbReference>
<organism evidence="1 2">
    <name type="scientific">Mycobacterium talmoniae</name>
    <dbReference type="NCBI Taxonomy" id="1858794"/>
    <lineage>
        <taxon>Bacteria</taxon>
        <taxon>Bacillati</taxon>
        <taxon>Actinomycetota</taxon>
        <taxon>Actinomycetes</taxon>
        <taxon>Mycobacteriales</taxon>
        <taxon>Mycobacteriaceae</taxon>
        <taxon>Mycobacterium</taxon>
    </lineage>
</organism>
<proteinExistence type="predicted"/>